<dbReference type="AlphaFoldDB" id="A0A7I8KAJ6"/>
<sequence length="88" mass="10088">MVTCTRPITIPMNPNLKLSFDENDMLEDLRRYKRLVGKLKYLTITQLNISFATSVPMQAFSDVDCVGCNVDKRFITGYYIFLGDNLIS</sequence>
<keyword evidence="2" id="KW-1185">Reference proteome</keyword>
<name>A0A7I8KAJ6_SPIIN</name>
<dbReference type="Proteomes" id="UP000663760">
    <property type="component" value="Chromosome 4"/>
</dbReference>
<dbReference type="OrthoDB" id="414945at2759"/>
<evidence type="ECO:0000313" key="2">
    <source>
        <dbReference type="Proteomes" id="UP000663760"/>
    </source>
</evidence>
<dbReference type="EMBL" id="LR746267">
    <property type="protein sequence ID" value="CAA7394779.1"/>
    <property type="molecule type" value="Genomic_DNA"/>
</dbReference>
<proteinExistence type="predicted"/>
<evidence type="ECO:0000313" key="1">
    <source>
        <dbReference type="EMBL" id="CAA7394779.1"/>
    </source>
</evidence>
<protein>
    <submittedName>
        <fullName evidence="1">Uncharacterized protein</fullName>
    </submittedName>
</protein>
<reference evidence="1" key="1">
    <citation type="submission" date="2020-02" db="EMBL/GenBank/DDBJ databases">
        <authorList>
            <person name="Scholz U."/>
            <person name="Mascher M."/>
            <person name="Fiebig A."/>
        </authorList>
    </citation>
    <scope>NUCLEOTIDE SEQUENCE</scope>
</reference>
<dbReference type="PANTHER" id="PTHR11439:SF484">
    <property type="entry name" value="REVERSE TRANSCRIPTASE TY1_COPIA-TYPE DOMAIN-CONTAINING PROTEIN"/>
    <property type="match status" value="1"/>
</dbReference>
<organism evidence="1 2">
    <name type="scientific">Spirodela intermedia</name>
    <name type="common">Intermediate duckweed</name>
    <dbReference type="NCBI Taxonomy" id="51605"/>
    <lineage>
        <taxon>Eukaryota</taxon>
        <taxon>Viridiplantae</taxon>
        <taxon>Streptophyta</taxon>
        <taxon>Embryophyta</taxon>
        <taxon>Tracheophyta</taxon>
        <taxon>Spermatophyta</taxon>
        <taxon>Magnoliopsida</taxon>
        <taxon>Liliopsida</taxon>
        <taxon>Araceae</taxon>
        <taxon>Lemnoideae</taxon>
        <taxon>Spirodela</taxon>
    </lineage>
</organism>
<dbReference type="PANTHER" id="PTHR11439">
    <property type="entry name" value="GAG-POL-RELATED RETROTRANSPOSON"/>
    <property type="match status" value="1"/>
</dbReference>
<accession>A0A7I8KAJ6</accession>
<gene>
    <name evidence="1" type="ORF">SI8410_04005440</name>
</gene>